<organism evidence="2 3">
    <name type="scientific">Nonomuraea glycinis</name>
    <dbReference type="NCBI Taxonomy" id="2047744"/>
    <lineage>
        <taxon>Bacteria</taxon>
        <taxon>Bacillati</taxon>
        <taxon>Actinomycetota</taxon>
        <taxon>Actinomycetes</taxon>
        <taxon>Streptosporangiales</taxon>
        <taxon>Streptosporangiaceae</taxon>
        <taxon>Nonomuraea</taxon>
    </lineage>
</organism>
<keyword evidence="3" id="KW-1185">Reference proteome</keyword>
<evidence type="ECO:0000313" key="2">
    <source>
        <dbReference type="EMBL" id="GGP05917.1"/>
    </source>
</evidence>
<dbReference type="AlphaFoldDB" id="A0A918A5T5"/>
<gene>
    <name evidence="2" type="ORF">GCM10012278_27220</name>
</gene>
<evidence type="ECO:0000256" key="1">
    <source>
        <dbReference type="SAM" id="MobiDB-lite"/>
    </source>
</evidence>
<proteinExistence type="predicted"/>
<reference evidence="2" key="1">
    <citation type="journal article" date="2014" name="Int. J. Syst. Evol. Microbiol.">
        <title>Complete genome sequence of Corynebacterium casei LMG S-19264T (=DSM 44701T), isolated from a smear-ripened cheese.</title>
        <authorList>
            <consortium name="US DOE Joint Genome Institute (JGI-PGF)"/>
            <person name="Walter F."/>
            <person name="Albersmeier A."/>
            <person name="Kalinowski J."/>
            <person name="Ruckert C."/>
        </authorList>
    </citation>
    <scope>NUCLEOTIDE SEQUENCE</scope>
    <source>
        <strain evidence="2">CGMCC 4.7430</strain>
    </source>
</reference>
<feature type="region of interest" description="Disordered" evidence="1">
    <location>
        <begin position="23"/>
        <end position="42"/>
    </location>
</feature>
<comment type="caution">
    <text evidence="2">The sequence shown here is derived from an EMBL/GenBank/DDBJ whole genome shotgun (WGS) entry which is preliminary data.</text>
</comment>
<accession>A0A918A5T5</accession>
<dbReference type="Proteomes" id="UP000660745">
    <property type="component" value="Unassembled WGS sequence"/>
</dbReference>
<feature type="compositionally biased region" description="Pro residues" evidence="1">
    <location>
        <begin position="63"/>
        <end position="85"/>
    </location>
</feature>
<feature type="compositionally biased region" description="Polar residues" evidence="1">
    <location>
        <begin position="24"/>
        <end position="41"/>
    </location>
</feature>
<feature type="region of interest" description="Disordered" evidence="1">
    <location>
        <begin position="56"/>
        <end position="116"/>
    </location>
</feature>
<name>A0A918A5T5_9ACTN</name>
<dbReference type="EMBL" id="BMNK01000004">
    <property type="protein sequence ID" value="GGP05917.1"/>
    <property type="molecule type" value="Genomic_DNA"/>
</dbReference>
<reference evidence="2" key="2">
    <citation type="submission" date="2020-09" db="EMBL/GenBank/DDBJ databases">
        <authorList>
            <person name="Sun Q."/>
            <person name="Zhou Y."/>
        </authorList>
    </citation>
    <scope>NUCLEOTIDE SEQUENCE</scope>
    <source>
        <strain evidence="2">CGMCC 4.7430</strain>
    </source>
</reference>
<evidence type="ECO:0000313" key="3">
    <source>
        <dbReference type="Proteomes" id="UP000660745"/>
    </source>
</evidence>
<sequence length="116" mass="11602">MDVVVGTDRGRPVGGVWVTHRLTRSATTSHPKAGQSVSDSTVRGGVTQVKGVTGNLRIGVPSAPTPTPEAAPAQPSPTTPTPAPLVEPQGGQSATGSQVGGEVRQVDGSAAMPRST</sequence>
<protein>
    <submittedName>
        <fullName evidence="2">Uncharacterized protein</fullName>
    </submittedName>
</protein>